<organism evidence="2 3">
    <name type="scientific">Rhizomicrobium palustre</name>
    <dbReference type="NCBI Taxonomy" id="189966"/>
    <lineage>
        <taxon>Bacteria</taxon>
        <taxon>Pseudomonadati</taxon>
        <taxon>Pseudomonadota</taxon>
        <taxon>Alphaproteobacteria</taxon>
        <taxon>Micropepsales</taxon>
        <taxon>Micropepsaceae</taxon>
        <taxon>Rhizomicrobium</taxon>
    </lineage>
</organism>
<dbReference type="Proteomes" id="UP000570514">
    <property type="component" value="Unassembled WGS sequence"/>
</dbReference>
<dbReference type="Pfam" id="PF02525">
    <property type="entry name" value="Flavodoxin_2"/>
    <property type="match status" value="1"/>
</dbReference>
<accession>A0A846N336</accession>
<protein>
    <submittedName>
        <fullName evidence="2">Putative NADPH-quinone reductase</fullName>
    </submittedName>
</protein>
<evidence type="ECO:0000313" key="3">
    <source>
        <dbReference type="Proteomes" id="UP000570514"/>
    </source>
</evidence>
<feature type="domain" description="Flavodoxin-like fold" evidence="1">
    <location>
        <begin position="21"/>
        <end position="145"/>
    </location>
</feature>
<dbReference type="Gene3D" id="3.40.50.360">
    <property type="match status" value="1"/>
</dbReference>
<proteinExistence type="predicted"/>
<dbReference type="InterPro" id="IPR003680">
    <property type="entry name" value="Flavodoxin_fold"/>
</dbReference>
<evidence type="ECO:0000313" key="2">
    <source>
        <dbReference type="EMBL" id="NIK89895.1"/>
    </source>
</evidence>
<comment type="caution">
    <text evidence="2">The sequence shown here is derived from an EMBL/GenBank/DDBJ whole genome shotgun (WGS) entry which is preliminary data.</text>
</comment>
<dbReference type="AlphaFoldDB" id="A0A846N336"/>
<dbReference type="EMBL" id="JAASRM010000001">
    <property type="protein sequence ID" value="NIK89895.1"/>
    <property type="molecule type" value="Genomic_DNA"/>
</dbReference>
<keyword evidence="3" id="KW-1185">Reference proteome</keyword>
<dbReference type="InterPro" id="IPR029039">
    <property type="entry name" value="Flavoprotein-like_sf"/>
</dbReference>
<sequence length="222" mass="24001">MPPDLHLETLPETGAFSGAMKKLVIINGHPDPRSQRFCAGLAQAYQQGAEEAGWRVTRVELGALPLTSIADLAENRCSADIQAILAGIECASRLALIYPLWFDRPPQALLAVLGHYARLQWSPAGGRKAHVVITMDMPGFAYRPMMRGGQRPLMLDIPGIIAEEPVLIGCASSIAAASRQEWLSAMRDFGGRSHLGMLSPPSRIGELAAAVDRTVSHWWAGL</sequence>
<gene>
    <name evidence="2" type="ORF">FHS83_003213</name>
</gene>
<reference evidence="2 3" key="1">
    <citation type="submission" date="2020-03" db="EMBL/GenBank/DDBJ databases">
        <title>Genomic Encyclopedia of Type Strains, Phase IV (KMG-IV): sequencing the most valuable type-strain genomes for metagenomic binning, comparative biology and taxonomic classification.</title>
        <authorList>
            <person name="Goeker M."/>
        </authorList>
    </citation>
    <scope>NUCLEOTIDE SEQUENCE [LARGE SCALE GENOMIC DNA]</scope>
    <source>
        <strain evidence="2 3">DSM 19867</strain>
    </source>
</reference>
<name>A0A846N336_9PROT</name>
<dbReference type="SUPFAM" id="SSF52218">
    <property type="entry name" value="Flavoproteins"/>
    <property type="match status" value="1"/>
</dbReference>
<dbReference type="RefSeq" id="WP_167083974.1">
    <property type="nucleotide sequence ID" value="NZ_BAAADC010000001.1"/>
</dbReference>
<evidence type="ECO:0000259" key="1">
    <source>
        <dbReference type="Pfam" id="PF02525"/>
    </source>
</evidence>